<reference evidence="1 2" key="1">
    <citation type="submission" date="2021-12" db="EMBL/GenBank/DDBJ databases">
        <title>Genome sequencing of bacteria with rrn-lacking chromosome and rrn-plasmid.</title>
        <authorList>
            <person name="Anda M."/>
            <person name="Iwasaki W."/>
        </authorList>
    </citation>
    <scope>NUCLEOTIDE SEQUENCE [LARGE SCALE GENOMIC DNA]</scope>
    <source>
        <strain evidence="1 2">NBRC 15940</strain>
    </source>
</reference>
<evidence type="ECO:0000313" key="1">
    <source>
        <dbReference type="EMBL" id="GJM65119.1"/>
    </source>
</evidence>
<protein>
    <submittedName>
        <fullName evidence="1">Uncharacterized protein</fullName>
    </submittedName>
</protein>
<gene>
    <name evidence="1" type="ORF">PEDI_56710</name>
</gene>
<dbReference type="AlphaFoldDB" id="A0AAN4W5A4"/>
<name>A0AAN4W5A4_9BACT</name>
<evidence type="ECO:0000313" key="2">
    <source>
        <dbReference type="Proteomes" id="UP001310022"/>
    </source>
</evidence>
<dbReference type="Proteomes" id="UP001310022">
    <property type="component" value="Unassembled WGS sequence"/>
</dbReference>
<sequence>MSVFKSIPSSRKFELWEAILDNFLTIAILCALSNRVSLLHKQIFAANFDF</sequence>
<organism evidence="1 2">
    <name type="scientific">Persicobacter diffluens</name>
    <dbReference type="NCBI Taxonomy" id="981"/>
    <lineage>
        <taxon>Bacteria</taxon>
        <taxon>Pseudomonadati</taxon>
        <taxon>Bacteroidota</taxon>
        <taxon>Cytophagia</taxon>
        <taxon>Cytophagales</taxon>
        <taxon>Persicobacteraceae</taxon>
        <taxon>Persicobacter</taxon>
    </lineage>
</organism>
<accession>A0AAN4W5A4</accession>
<comment type="caution">
    <text evidence="1">The sequence shown here is derived from an EMBL/GenBank/DDBJ whole genome shotgun (WGS) entry which is preliminary data.</text>
</comment>
<keyword evidence="2" id="KW-1185">Reference proteome</keyword>
<proteinExistence type="predicted"/>
<dbReference type="EMBL" id="BQKE01000014">
    <property type="protein sequence ID" value="GJM65119.1"/>
    <property type="molecule type" value="Genomic_DNA"/>
</dbReference>